<feature type="signal peptide" evidence="1">
    <location>
        <begin position="1"/>
        <end position="17"/>
    </location>
</feature>
<protein>
    <submittedName>
        <fullName evidence="2">Uncharacterized protein</fullName>
    </submittedName>
</protein>
<dbReference type="AlphaFoldDB" id="A0A0B7C080"/>
<dbReference type="EMBL" id="HACG01051721">
    <property type="protein sequence ID" value="CEK98592.1"/>
    <property type="molecule type" value="Transcribed_RNA"/>
</dbReference>
<evidence type="ECO:0000313" key="2">
    <source>
        <dbReference type="EMBL" id="CEK98592.1"/>
    </source>
</evidence>
<sequence length="68" mass="7874">WVLCVLSVCATRFLCASIQIDNCTDYEKTIQIMEDLTYCWKPTRLRKNCADCNKMTDCEKTMQTVGKV</sequence>
<proteinExistence type="predicted"/>
<organism evidence="2">
    <name type="scientific">Arion vulgaris</name>
    <dbReference type="NCBI Taxonomy" id="1028688"/>
    <lineage>
        <taxon>Eukaryota</taxon>
        <taxon>Metazoa</taxon>
        <taxon>Spiralia</taxon>
        <taxon>Lophotrochozoa</taxon>
        <taxon>Mollusca</taxon>
        <taxon>Gastropoda</taxon>
        <taxon>Heterobranchia</taxon>
        <taxon>Euthyneura</taxon>
        <taxon>Panpulmonata</taxon>
        <taxon>Eupulmonata</taxon>
        <taxon>Stylommatophora</taxon>
        <taxon>Helicina</taxon>
        <taxon>Arionoidea</taxon>
        <taxon>Arionidae</taxon>
        <taxon>Arion</taxon>
    </lineage>
</organism>
<accession>A0A0B7C080</accession>
<feature type="non-terminal residue" evidence="2">
    <location>
        <position position="1"/>
    </location>
</feature>
<evidence type="ECO:0000256" key="1">
    <source>
        <dbReference type="SAM" id="SignalP"/>
    </source>
</evidence>
<name>A0A0B7C080_9EUPU</name>
<keyword evidence="1" id="KW-0732">Signal</keyword>
<gene>
    <name evidence="2" type="primary">ORF219110</name>
</gene>
<feature type="chain" id="PRO_5002124928" evidence="1">
    <location>
        <begin position="18"/>
        <end position="68"/>
    </location>
</feature>
<reference evidence="2" key="1">
    <citation type="submission" date="2014-12" db="EMBL/GenBank/DDBJ databases">
        <title>Insight into the proteome of Arion vulgaris.</title>
        <authorList>
            <person name="Aradska J."/>
            <person name="Bulat T."/>
            <person name="Smidak R."/>
            <person name="Sarate P."/>
            <person name="Gangsoo J."/>
            <person name="Sialana F."/>
            <person name="Bilban M."/>
            <person name="Lubec G."/>
        </authorList>
    </citation>
    <scope>NUCLEOTIDE SEQUENCE</scope>
    <source>
        <tissue evidence="2">Skin</tissue>
    </source>
</reference>